<keyword evidence="11" id="KW-0285">Flavoprotein</keyword>
<keyword evidence="27" id="KW-0223">Dioxygenase</keyword>
<keyword evidence="10 24" id="KW-0561">Oxygen transport</keyword>
<evidence type="ECO:0000256" key="16">
    <source>
        <dbReference type="ARBA" id="ARBA00023004"/>
    </source>
</evidence>
<dbReference type="InterPro" id="IPR017938">
    <property type="entry name" value="Riboflavin_synthase-like_b-brl"/>
</dbReference>
<evidence type="ECO:0000256" key="12">
    <source>
        <dbReference type="ARBA" id="ARBA00022723"/>
    </source>
</evidence>
<dbReference type="SUPFAM" id="SSF46458">
    <property type="entry name" value="Globin-like"/>
    <property type="match status" value="1"/>
</dbReference>
<dbReference type="InterPro" id="IPR009050">
    <property type="entry name" value="Globin-like_sf"/>
</dbReference>
<accession>A0A1I1T7D1</accession>
<evidence type="ECO:0000256" key="10">
    <source>
        <dbReference type="ARBA" id="ARBA00022621"/>
    </source>
</evidence>
<dbReference type="CDD" id="cd06184">
    <property type="entry name" value="flavohem_like_fad_nad_binding"/>
    <property type="match status" value="1"/>
</dbReference>
<comment type="catalytic activity">
    <reaction evidence="23">
        <text>2 nitric oxide + NADPH + 2 O2 = 2 nitrate + NADP(+) + H(+)</text>
        <dbReference type="Rhea" id="RHEA:19465"/>
        <dbReference type="ChEBI" id="CHEBI:15378"/>
        <dbReference type="ChEBI" id="CHEBI:15379"/>
        <dbReference type="ChEBI" id="CHEBI:16480"/>
        <dbReference type="ChEBI" id="CHEBI:17632"/>
        <dbReference type="ChEBI" id="CHEBI:57783"/>
        <dbReference type="ChEBI" id="CHEBI:58349"/>
        <dbReference type="EC" id="1.14.12.17"/>
    </reaction>
</comment>
<dbReference type="Pfam" id="PF00175">
    <property type="entry name" value="NAD_binding_1"/>
    <property type="match status" value="1"/>
</dbReference>
<dbReference type="InterPro" id="IPR012292">
    <property type="entry name" value="Globin/Proto"/>
</dbReference>
<keyword evidence="13" id="KW-0274">FAD</keyword>
<dbReference type="PANTHER" id="PTHR43396:SF3">
    <property type="entry name" value="FLAVOHEMOPROTEIN"/>
    <property type="match status" value="1"/>
</dbReference>
<keyword evidence="16" id="KW-0408">Iron</keyword>
<comment type="similarity">
    <text evidence="4">Belongs to the globin family. Two-domain flavohemoproteins subfamily.</text>
</comment>
<dbReference type="Gene3D" id="1.10.490.10">
    <property type="entry name" value="Globins"/>
    <property type="match status" value="1"/>
</dbReference>
<evidence type="ECO:0000256" key="23">
    <source>
        <dbReference type="ARBA" id="ARBA00049433"/>
    </source>
</evidence>
<dbReference type="PANTHER" id="PTHR43396">
    <property type="entry name" value="FLAVOHEMOPROTEIN"/>
    <property type="match status" value="1"/>
</dbReference>
<evidence type="ECO:0000256" key="11">
    <source>
        <dbReference type="ARBA" id="ARBA00022630"/>
    </source>
</evidence>
<evidence type="ECO:0000313" key="28">
    <source>
        <dbReference type="Proteomes" id="UP000198639"/>
    </source>
</evidence>
<keyword evidence="8" id="KW-0216">Detoxification</keyword>
<evidence type="ECO:0000256" key="3">
    <source>
        <dbReference type="ARBA" id="ARBA00006401"/>
    </source>
</evidence>
<comment type="cofactor">
    <cofactor evidence="2">
        <name>FAD</name>
        <dbReference type="ChEBI" id="CHEBI:57692"/>
    </cofactor>
</comment>
<dbReference type="InterPro" id="IPR039261">
    <property type="entry name" value="FNR_nucleotide-bd"/>
</dbReference>
<dbReference type="SUPFAM" id="SSF63380">
    <property type="entry name" value="Riboflavin synthase domain-like"/>
    <property type="match status" value="1"/>
</dbReference>
<keyword evidence="14" id="KW-0521">NADP</keyword>
<dbReference type="GO" id="GO:0008941">
    <property type="term" value="F:nitric oxide dioxygenase NAD(P)H activity"/>
    <property type="evidence" value="ECO:0007669"/>
    <property type="project" value="UniProtKB-EC"/>
</dbReference>
<dbReference type="FunFam" id="2.40.30.10:FF:000034">
    <property type="entry name" value="Flavohemoprotein"/>
    <property type="match status" value="1"/>
</dbReference>
<keyword evidence="17" id="KW-0520">NAD</keyword>
<evidence type="ECO:0000256" key="5">
    <source>
        <dbReference type="ARBA" id="ARBA00012229"/>
    </source>
</evidence>
<dbReference type="GO" id="GO:0046872">
    <property type="term" value="F:metal ion binding"/>
    <property type="evidence" value="ECO:0007669"/>
    <property type="project" value="UniProtKB-KW"/>
</dbReference>
<keyword evidence="15" id="KW-0560">Oxidoreductase</keyword>
<dbReference type="STRING" id="1164594.SAMN05216204_12716"/>
<dbReference type="GO" id="GO:0071949">
    <property type="term" value="F:FAD binding"/>
    <property type="evidence" value="ECO:0007669"/>
    <property type="project" value="TreeGrafter"/>
</dbReference>
<evidence type="ECO:0000256" key="19">
    <source>
        <dbReference type="ARBA" id="ARBA00030024"/>
    </source>
</evidence>
<dbReference type="InterPro" id="IPR017927">
    <property type="entry name" value="FAD-bd_FR_type"/>
</dbReference>
<feature type="domain" description="Globin" evidence="25">
    <location>
        <begin position="1"/>
        <end position="138"/>
    </location>
</feature>
<dbReference type="FunFam" id="1.10.490.10:FF:000003">
    <property type="entry name" value="Flavohemoprotein"/>
    <property type="match status" value="1"/>
</dbReference>
<reference evidence="28" key="1">
    <citation type="submission" date="2016-10" db="EMBL/GenBank/DDBJ databases">
        <authorList>
            <person name="Varghese N."/>
            <person name="Submissions S."/>
        </authorList>
    </citation>
    <scope>NUCLEOTIDE SEQUENCE [LARGE SCALE GENOMIC DNA]</scope>
    <source>
        <strain evidence="28">CGMCC 1.12041</strain>
    </source>
</reference>
<evidence type="ECO:0000259" key="26">
    <source>
        <dbReference type="PROSITE" id="PS51384"/>
    </source>
</evidence>
<dbReference type="GO" id="GO:0071500">
    <property type="term" value="P:cellular response to nitrosative stress"/>
    <property type="evidence" value="ECO:0007669"/>
    <property type="project" value="TreeGrafter"/>
</dbReference>
<dbReference type="RefSeq" id="WP_091876170.1">
    <property type="nucleotide sequence ID" value="NZ_FOLD01000027.1"/>
</dbReference>
<name>A0A1I1T7D1_9BURK</name>
<dbReference type="Pfam" id="PF00042">
    <property type="entry name" value="Globin"/>
    <property type="match status" value="1"/>
</dbReference>
<evidence type="ECO:0000256" key="22">
    <source>
        <dbReference type="ARBA" id="ARBA00048649"/>
    </source>
</evidence>
<evidence type="ECO:0000256" key="7">
    <source>
        <dbReference type="ARBA" id="ARBA00022448"/>
    </source>
</evidence>
<evidence type="ECO:0000256" key="13">
    <source>
        <dbReference type="ARBA" id="ARBA00022827"/>
    </source>
</evidence>
<dbReference type="PROSITE" id="PS01033">
    <property type="entry name" value="GLOBIN"/>
    <property type="match status" value="1"/>
</dbReference>
<evidence type="ECO:0000256" key="4">
    <source>
        <dbReference type="ARBA" id="ARBA00008414"/>
    </source>
</evidence>
<feature type="domain" description="FAD-binding FR-type" evidence="26">
    <location>
        <begin position="149"/>
        <end position="258"/>
    </location>
</feature>
<evidence type="ECO:0000256" key="15">
    <source>
        <dbReference type="ARBA" id="ARBA00023002"/>
    </source>
</evidence>
<dbReference type="PRINTS" id="PR00410">
    <property type="entry name" value="PHEHYDRXLASE"/>
</dbReference>
<protein>
    <recommendedName>
        <fullName evidence="6">Flavohemoprotein</fullName>
        <ecNumber evidence="5">1.14.12.17</ecNumber>
    </recommendedName>
    <alternativeName>
        <fullName evidence="20">Flavohemoglobin</fullName>
    </alternativeName>
    <alternativeName>
        <fullName evidence="19">Hemoglobin-like protein</fullName>
    </alternativeName>
    <alternativeName>
        <fullName evidence="21">Nitric oxide dioxygenase</fullName>
    </alternativeName>
</protein>
<dbReference type="Gene3D" id="3.40.50.80">
    <property type="entry name" value="Nucleotide-binding domain of ferredoxin-NADP reductase (FNR) module"/>
    <property type="match status" value="1"/>
</dbReference>
<keyword evidence="12" id="KW-0479">Metal-binding</keyword>
<evidence type="ECO:0000256" key="9">
    <source>
        <dbReference type="ARBA" id="ARBA00022617"/>
    </source>
</evidence>
<sequence length="395" mass="42377">MISSASRPYIDASVPVLREHGVAITTTFYASMFAAHPELTKLFNMGNQANGAQQQSLASAVFAYAANIGNAGALGPVVSRIVHKHASVGIRADHYPIVGHHLLGAIKTVLGEAATEPLLAAWEEAYTSLARLLIEAEEKMYAQAGVAPGQTRPMRVTEVARESDNVISIRMAPLDGGVVPPFQAGQYVSVAVDFKDGRRQLRQYSLSDAPGKDMLRISVKREEGGAHPAGEVSTWLHNNVSVGDILHLTHPFGDFLPDTESNEPVVLLSAGVGITPMIAALNRIAMVNPERRVIFAHAARNAAHHAHQVDVAAARARMPHLHVVSFHEEGDAAGALPGKMDLARLPSWPRTETDVYMCGPLPFMQAQWSALLAAGAPAGRLHREVFGPDLLDNLL</sequence>
<evidence type="ECO:0000256" key="20">
    <source>
        <dbReference type="ARBA" id="ARBA00030929"/>
    </source>
</evidence>
<dbReference type="GO" id="GO:0046210">
    <property type="term" value="P:nitric oxide catabolic process"/>
    <property type="evidence" value="ECO:0007669"/>
    <property type="project" value="TreeGrafter"/>
</dbReference>
<dbReference type="PROSITE" id="PS51384">
    <property type="entry name" value="FAD_FR"/>
    <property type="match status" value="1"/>
</dbReference>
<dbReference type="InterPro" id="IPR000971">
    <property type="entry name" value="Globin"/>
</dbReference>
<dbReference type="Proteomes" id="UP000198639">
    <property type="component" value="Unassembled WGS sequence"/>
</dbReference>
<dbReference type="InterPro" id="IPR008333">
    <property type="entry name" value="Cbr1-like_FAD-bd_dom"/>
</dbReference>
<dbReference type="OrthoDB" id="9801223at2"/>
<organism evidence="27 28">
    <name type="scientific">Massilia yuzhufengensis</name>
    <dbReference type="NCBI Taxonomy" id="1164594"/>
    <lineage>
        <taxon>Bacteria</taxon>
        <taxon>Pseudomonadati</taxon>
        <taxon>Pseudomonadota</taxon>
        <taxon>Betaproteobacteria</taxon>
        <taxon>Burkholderiales</taxon>
        <taxon>Oxalobacteraceae</taxon>
        <taxon>Telluria group</taxon>
        <taxon>Massilia</taxon>
    </lineage>
</organism>
<dbReference type="SUPFAM" id="SSF52343">
    <property type="entry name" value="Ferredoxin reductase-like, C-terminal NADP-linked domain"/>
    <property type="match status" value="1"/>
</dbReference>
<keyword evidence="9 24" id="KW-0349">Heme</keyword>
<comment type="cofactor">
    <cofactor evidence="1">
        <name>heme b</name>
        <dbReference type="ChEBI" id="CHEBI:60344"/>
    </cofactor>
</comment>
<dbReference type="GO" id="GO:0020037">
    <property type="term" value="F:heme binding"/>
    <property type="evidence" value="ECO:0007669"/>
    <property type="project" value="InterPro"/>
</dbReference>
<dbReference type="GO" id="GO:0005344">
    <property type="term" value="F:oxygen carrier activity"/>
    <property type="evidence" value="ECO:0007669"/>
    <property type="project" value="UniProtKB-KW"/>
</dbReference>
<dbReference type="AlphaFoldDB" id="A0A1I1T7D1"/>
<evidence type="ECO:0000256" key="2">
    <source>
        <dbReference type="ARBA" id="ARBA00001974"/>
    </source>
</evidence>
<keyword evidence="7 24" id="KW-0813">Transport</keyword>
<comment type="function">
    <text evidence="18">Is involved in NO detoxification in an aerobic process, termed nitric oxide dioxygenase (NOD) reaction that utilizes O(2) and NAD(P)H to convert NO to nitrate, which protects the bacterium from various noxious nitrogen compounds. Therefore, plays a central role in the inducible response to nitrosative stress.</text>
</comment>
<dbReference type="EC" id="1.14.12.17" evidence="5"/>
<comment type="similarity">
    <text evidence="3">In the C-terminal section; belongs to the flavoprotein pyridine nucleotide cytochrome reductase family.</text>
</comment>
<dbReference type="Pfam" id="PF00970">
    <property type="entry name" value="FAD_binding_6"/>
    <property type="match status" value="1"/>
</dbReference>
<keyword evidence="28" id="KW-1185">Reference proteome</keyword>
<evidence type="ECO:0000256" key="1">
    <source>
        <dbReference type="ARBA" id="ARBA00001970"/>
    </source>
</evidence>
<gene>
    <name evidence="27" type="ORF">SAMN05216204_12716</name>
</gene>
<evidence type="ECO:0000256" key="8">
    <source>
        <dbReference type="ARBA" id="ARBA00022575"/>
    </source>
</evidence>
<proteinExistence type="inferred from homology"/>
<comment type="catalytic activity">
    <reaction evidence="22">
        <text>2 nitric oxide + NADH + 2 O2 = 2 nitrate + NAD(+) + H(+)</text>
        <dbReference type="Rhea" id="RHEA:19469"/>
        <dbReference type="ChEBI" id="CHEBI:15378"/>
        <dbReference type="ChEBI" id="CHEBI:15379"/>
        <dbReference type="ChEBI" id="CHEBI:16480"/>
        <dbReference type="ChEBI" id="CHEBI:17632"/>
        <dbReference type="ChEBI" id="CHEBI:57540"/>
        <dbReference type="ChEBI" id="CHEBI:57945"/>
        <dbReference type="EC" id="1.14.12.17"/>
    </reaction>
</comment>
<evidence type="ECO:0000256" key="21">
    <source>
        <dbReference type="ARBA" id="ARBA00033187"/>
    </source>
</evidence>
<dbReference type="InterPro" id="IPR001433">
    <property type="entry name" value="OxRdtase_FAD/NAD-bd"/>
</dbReference>
<evidence type="ECO:0000256" key="6">
    <source>
        <dbReference type="ARBA" id="ARBA00014637"/>
    </source>
</evidence>
<dbReference type="Gene3D" id="2.40.30.10">
    <property type="entry name" value="Translation factors"/>
    <property type="match status" value="1"/>
</dbReference>
<dbReference type="InterPro" id="IPR001709">
    <property type="entry name" value="Flavoprot_Pyr_Nucl_cyt_Rdtase"/>
</dbReference>
<evidence type="ECO:0000313" key="27">
    <source>
        <dbReference type="EMBL" id="SFD51320.1"/>
    </source>
</evidence>
<evidence type="ECO:0000259" key="25">
    <source>
        <dbReference type="PROSITE" id="PS01033"/>
    </source>
</evidence>
<dbReference type="GO" id="GO:0009636">
    <property type="term" value="P:response to toxic substance"/>
    <property type="evidence" value="ECO:0007669"/>
    <property type="project" value="UniProtKB-KW"/>
</dbReference>
<evidence type="ECO:0000256" key="24">
    <source>
        <dbReference type="RuleBase" id="RU000356"/>
    </source>
</evidence>
<evidence type="ECO:0000256" key="14">
    <source>
        <dbReference type="ARBA" id="ARBA00022857"/>
    </source>
</evidence>
<dbReference type="EMBL" id="FOLD01000027">
    <property type="protein sequence ID" value="SFD51320.1"/>
    <property type="molecule type" value="Genomic_DNA"/>
</dbReference>
<dbReference type="GO" id="GO:0019825">
    <property type="term" value="F:oxygen binding"/>
    <property type="evidence" value="ECO:0007669"/>
    <property type="project" value="InterPro"/>
</dbReference>
<evidence type="ECO:0000256" key="18">
    <source>
        <dbReference type="ARBA" id="ARBA00025094"/>
    </source>
</evidence>
<dbReference type="PRINTS" id="PR00371">
    <property type="entry name" value="FPNCR"/>
</dbReference>
<evidence type="ECO:0000256" key="17">
    <source>
        <dbReference type="ARBA" id="ARBA00023027"/>
    </source>
</evidence>